<comment type="subcellular location">
    <subcellularLocation>
        <location evidence="1">Membrane</location>
        <topology evidence="1">Multi-pass membrane protein</topology>
    </subcellularLocation>
</comment>
<evidence type="ECO:0000313" key="10">
    <source>
        <dbReference type="EMBL" id="WZN40419.1"/>
    </source>
</evidence>
<evidence type="ECO:0000256" key="6">
    <source>
        <dbReference type="ARBA" id="ARBA00023136"/>
    </source>
</evidence>
<evidence type="ECO:0000256" key="3">
    <source>
        <dbReference type="ARBA" id="ARBA00022692"/>
    </source>
</evidence>
<feature type="transmembrane region" description="Helical" evidence="8">
    <location>
        <begin position="127"/>
        <end position="153"/>
    </location>
</feature>
<feature type="domain" description="Lycopene cyclase" evidence="9">
    <location>
        <begin position="96"/>
        <end position="190"/>
    </location>
</feature>
<feature type="transmembrane region" description="Helical" evidence="8">
    <location>
        <begin position="41"/>
        <end position="62"/>
    </location>
</feature>
<evidence type="ECO:0000256" key="5">
    <source>
        <dbReference type="ARBA" id="ARBA00022989"/>
    </source>
</evidence>
<feature type="transmembrane region" description="Helical" evidence="8">
    <location>
        <begin position="74"/>
        <end position="91"/>
    </location>
</feature>
<evidence type="ECO:0000256" key="2">
    <source>
        <dbReference type="ARBA" id="ARBA00004829"/>
    </source>
</evidence>
<keyword evidence="5 8" id="KW-1133">Transmembrane helix</keyword>
<evidence type="ECO:0000313" key="11">
    <source>
        <dbReference type="Proteomes" id="UP001485459"/>
    </source>
</evidence>
<keyword evidence="6 8" id="KW-0472">Membrane</keyword>
<dbReference type="Proteomes" id="UP001485459">
    <property type="component" value="Chromosome"/>
</dbReference>
<dbReference type="Pfam" id="PF18916">
    <property type="entry name" value="Lycopene_cyc"/>
    <property type="match status" value="1"/>
</dbReference>
<feature type="transmembrane region" description="Helical" evidence="8">
    <location>
        <begin position="97"/>
        <end position="115"/>
    </location>
</feature>
<evidence type="ECO:0000256" key="1">
    <source>
        <dbReference type="ARBA" id="ARBA00004141"/>
    </source>
</evidence>
<gene>
    <name evidence="10" type="ORF">WJU16_20850</name>
</gene>
<keyword evidence="3 8" id="KW-0812">Transmembrane</keyword>
<sequence>MAEGGYAGFGAFYLLGCMVHRNGGVVVPGQVPDRNPNCGPAAGRVAFFLCIPFACVFTYYCLDKFFDFSWATAVNNLVVFVFTTVCALAALLEHGRVYTLVTALTTTATLLYLHFGARWPRIGQAFFVYLLLMPGFFAVNGVLTGTGLAAPVVNYNPTDLLNLRVLTIPVEDFVYGFTQFLLNVYFFEKFAKRESGSVAG</sequence>
<evidence type="ECO:0000256" key="4">
    <source>
        <dbReference type="ARBA" id="ARBA00022746"/>
    </source>
</evidence>
<organism evidence="10 11">
    <name type="scientific">Chitinophaga pollutisoli</name>
    <dbReference type="NCBI Taxonomy" id="3133966"/>
    <lineage>
        <taxon>Bacteria</taxon>
        <taxon>Pseudomonadati</taxon>
        <taxon>Bacteroidota</taxon>
        <taxon>Chitinophagia</taxon>
        <taxon>Chitinophagales</taxon>
        <taxon>Chitinophagaceae</taxon>
        <taxon>Chitinophaga</taxon>
    </lineage>
</organism>
<evidence type="ECO:0000256" key="8">
    <source>
        <dbReference type="SAM" id="Phobius"/>
    </source>
</evidence>
<keyword evidence="11" id="KW-1185">Reference proteome</keyword>
<proteinExistence type="predicted"/>
<dbReference type="EMBL" id="CP149822">
    <property type="protein sequence ID" value="WZN40419.1"/>
    <property type="molecule type" value="Genomic_DNA"/>
</dbReference>
<feature type="transmembrane region" description="Helical" evidence="8">
    <location>
        <begin position="173"/>
        <end position="191"/>
    </location>
</feature>
<name>A0ABZ2YKY0_9BACT</name>
<reference evidence="11" key="1">
    <citation type="submission" date="2024-03" db="EMBL/GenBank/DDBJ databases">
        <title>Chitinophaga horti sp. nov., isolated from garden soil.</title>
        <authorList>
            <person name="Lee D.S."/>
            <person name="Han D.M."/>
            <person name="Baek J.H."/>
            <person name="Choi D.G."/>
            <person name="Jeon J.H."/>
            <person name="Jeon C.O."/>
        </authorList>
    </citation>
    <scope>NUCLEOTIDE SEQUENCE [LARGE SCALE GENOMIC DNA]</scope>
    <source>
        <strain evidence="11">GPA1</strain>
    </source>
</reference>
<keyword evidence="7" id="KW-0413">Isomerase</keyword>
<dbReference type="InterPro" id="IPR017825">
    <property type="entry name" value="Lycopene_cyclase_dom"/>
</dbReference>
<keyword evidence="4" id="KW-0125">Carotenoid biosynthesis</keyword>
<comment type="pathway">
    <text evidence="2">Carotenoid biosynthesis.</text>
</comment>
<evidence type="ECO:0000256" key="7">
    <source>
        <dbReference type="ARBA" id="ARBA00023235"/>
    </source>
</evidence>
<protein>
    <submittedName>
        <fullName evidence="10">Lycopene cyclase domain-containing protein</fullName>
    </submittedName>
</protein>
<accession>A0ABZ2YKY0</accession>
<evidence type="ECO:0000259" key="9">
    <source>
        <dbReference type="Pfam" id="PF18916"/>
    </source>
</evidence>